<sequence>MRFFDFFDHRPQTTRGGVVVPPLVPLLPRNHEKKHYRIKVLAQSLSALSFSFFRQLRGVSRNLLTPL</sequence>
<evidence type="ECO:0000313" key="1">
    <source>
        <dbReference type="EMBL" id="CRY93615.1"/>
    </source>
</evidence>
<organism evidence="1">
    <name type="scientific">uncultured prokaryote</name>
    <dbReference type="NCBI Taxonomy" id="198431"/>
    <lineage>
        <taxon>unclassified sequences</taxon>
        <taxon>environmental samples</taxon>
    </lineage>
</organism>
<name>A0A0H5PWQ3_9ZZZZ</name>
<accession>A0A0H5PWQ3</accession>
<reference evidence="1" key="1">
    <citation type="submission" date="2015-06" db="EMBL/GenBank/DDBJ databases">
        <authorList>
            <person name="Joergensen T."/>
        </authorList>
    </citation>
    <scope>NUCLEOTIDE SEQUENCE</scope>
    <source>
        <plasmid evidence="1">pRGFK0009</plasmid>
    </source>
</reference>
<keyword evidence="1" id="KW-0614">Plasmid</keyword>
<reference evidence="1" key="2">
    <citation type="submission" date="2015-07" db="EMBL/GenBank/DDBJ databases">
        <title>Plasmids, circular viruses and viroids from rat gut.</title>
        <authorList>
            <person name="Jorgensen T.J."/>
            <person name="Hansen M.A."/>
            <person name="Xu Z."/>
            <person name="Tabak M.A."/>
            <person name="Sorensen S.J."/>
            <person name="Hansen L.H."/>
        </authorList>
    </citation>
    <scope>NUCLEOTIDE SEQUENCE</scope>
    <source>
        <plasmid evidence="1">pRGFK0009</plasmid>
    </source>
</reference>
<proteinExistence type="predicted"/>
<protein>
    <submittedName>
        <fullName evidence="1">Uncharacterized protein</fullName>
    </submittedName>
</protein>
<dbReference type="AlphaFoldDB" id="A0A0H5PWQ3"/>
<dbReference type="EMBL" id="LN852705">
    <property type="protein sequence ID" value="CRY93615.1"/>
    <property type="molecule type" value="Genomic_DNA"/>
</dbReference>
<geneLocation type="plasmid" evidence="1">
    <name>pRGFK0009</name>
</geneLocation>